<dbReference type="InterPro" id="IPR011338">
    <property type="entry name" value="BamHI/BglII/BstY"/>
</dbReference>
<dbReference type="Pfam" id="PF09195">
    <property type="entry name" value="Endonuc-BglII"/>
    <property type="match status" value="1"/>
</dbReference>
<dbReference type="RefSeq" id="WP_191211891.1">
    <property type="nucleotide sequence ID" value="NZ_BAABKL010000001.1"/>
</dbReference>
<accession>A0A927IFM9</accession>
<dbReference type="GO" id="GO:0003677">
    <property type="term" value="F:DNA binding"/>
    <property type="evidence" value="ECO:0007669"/>
    <property type="project" value="InterPro"/>
</dbReference>
<dbReference type="SUPFAM" id="SSF52980">
    <property type="entry name" value="Restriction endonuclease-like"/>
    <property type="match status" value="1"/>
</dbReference>
<evidence type="ECO:0000313" key="1">
    <source>
        <dbReference type="EMBL" id="MBD3934591.1"/>
    </source>
</evidence>
<reference evidence="1" key="1">
    <citation type="submission" date="2020-09" db="EMBL/GenBank/DDBJ databases">
        <title>Secondary metabolite and genome analysis of marine Streptomyces chumphonensis KK1-2T.</title>
        <authorList>
            <person name="Phongsopitanun W."/>
            <person name="Kanchanasin P."/>
            <person name="Pittayakhajonwut P."/>
            <person name="Suwanborirux K."/>
            <person name="Tanasupawat S."/>
        </authorList>
    </citation>
    <scope>NUCLEOTIDE SEQUENCE</scope>
    <source>
        <strain evidence="1">KK1-2</strain>
    </source>
</reference>
<sequence>MLFEIADFFHADSYFDNEGAQEWSEIAEVLSSTNLQLQPSGQAGLSGQAIFDPKATNRILTEGAAEYGWRKISVPNPLRAFGTDWDAGKNAVLAEWQFSNYPFLWNNIIRSQVVARNEWTLTGMRSHPRALIVVTKSGCLPASQSTLYFEQGRAQMDSVLSALDLDIAIRLVGLTIPKYADSVKASWNTYSARTSRSITSGVERDFFVSWKERRKVGGHIAHIAPFA</sequence>
<keyword evidence="2" id="KW-1185">Reference proteome</keyword>
<gene>
    <name evidence="1" type="ORF">IF129_23875</name>
</gene>
<name>A0A927IFM9_9ACTN</name>
<dbReference type="Proteomes" id="UP000632289">
    <property type="component" value="Unassembled WGS sequence"/>
</dbReference>
<comment type="caution">
    <text evidence="1">The sequence shown here is derived from an EMBL/GenBank/DDBJ whole genome shotgun (WGS) entry which is preliminary data.</text>
</comment>
<dbReference type="GO" id="GO:0000287">
    <property type="term" value="F:magnesium ion binding"/>
    <property type="evidence" value="ECO:0007669"/>
    <property type="project" value="InterPro"/>
</dbReference>
<evidence type="ECO:0008006" key="3">
    <source>
        <dbReference type="Google" id="ProtNLM"/>
    </source>
</evidence>
<dbReference type="InterPro" id="IPR011335">
    <property type="entry name" value="Restrct_endonuc-II-like"/>
</dbReference>
<evidence type="ECO:0000313" key="2">
    <source>
        <dbReference type="Proteomes" id="UP000632289"/>
    </source>
</evidence>
<dbReference type="AlphaFoldDB" id="A0A927IFM9"/>
<dbReference type="GO" id="GO:0009036">
    <property type="term" value="F:type II site-specific deoxyribonuclease activity"/>
    <property type="evidence" value="ECO:0007669"/>
    <property type="project" value="InterPro"/>
</dbReference>
<dbReference type="InterPro" id="IPR015278">
    <property type="entry name" value="BglII-like"/>
</dbReference>
<organism evidence="1 2">
    <name type="scientific">Streptomyces chumphonensis</name>
    <dbReference type="NCBI Taxonomy" id="1214925"/>
    <lineage>
        <taxon>Bacteria</taxon>
        <taxon>Bacillati</taxon>
        <taxon>Actinomycetota</taxon>
        <taxon>Actinomycetes</taxon>
        <taxon>Kitasatosporales</taxon>
        <taxon>Streptomycetaceae</taxon>
        <taxon>Streptomyces</taxon>
    </lineage>
</organism>
<dbReference type="Gene3D" id="3.40.91.20">
    <property type="match status" value="1"/>
</dbReference>
<proteinExistence type="predicted"/>
<protein>
    <recommendedName>
        <fullName evidence="3">Restriction endonuclease</fullName>
    </recommendedName>
</protein>
<dbReference type="GO" id="GO:0009307">
    <property type="term" value="P:DNA restriction-modification system"/>
    <property type="evidence" value="ECO:0007669"/>
    <property type="project" value="InterPro"/>
</dbReference>
<dbReference type="EMBL" id="JACXYU010000018">
    <property type="protein sequence ID" value="MBD3934591.1"/>
    <property type="molecule type" value="Genomic_DNA"/>
</dbReference>